<evidence type="ECO:0000256" key="1">
    <source>
        <dbReference type="ARBA" id="ARBA00022679"/>
    </source>
</evidence>
<organism evidence="5 6">
    <name type="scientific">Streptomyces xanthophaeus</name>
    <dbReference type="NCBI Taxonomy" id="67385"/>
    <lineage>
        <taxon>Bacteria</taxon>
        <taxon>Bacillati</taxon>
        <taxon>Actinomycetota</taxon>
        <taxon>Actinomycetes</taxon>
        <taxon>Kitasatosporales</taxon>
        <taxon>Streptomycetaceae</taxon>
        <taxon>Streptomyces</taxon>
    </lineage>
</organism>
<dbReference type="InterPro" id="IPR051531">
    <property type="entry name" value="N-acetyltransferase"/>
</dbReference>
<dbReference type="PROSITE" id="PS51186">
    <property type="entry name" value="GNAT"/>
    <property type="match status" value="1"/>
</dbReference>
<proteinExistence type="inferred from homology"/>
<dbReference type="EMBL" id="BNEE01000006">
    <property type="protein sequence ID" value="GHI89399.1"/>
    <property type="molecule type" value="Genomic_DNA"/>
</dbReference>
<evidence type="ECO:0000313" key="6">
    <source>
        <dbReference type="Proteomes" id="UP000600026"/>
    </source>
</evidence>
<dbReference type="AlphaFoldDB" id="A0A919H4J3"/>
<dbReference type="OrthoDB" id="5242221at2"/>
<name>A0A919H4J3_9ACTN</name>
<keyword evidence="1" id="KW-0808">Transferase</keyword>
<evidence type="ECO:0000256" key="3">
    <source>
        <dbReference type="ARBA" id="ARBA00038502"/>
    </source>
</evidence>
<dbReference type="InterPro" id="IPR000182">
    <property type="entry name" value="GNAT_dom"/>
</dbReference>
<dbReference type="SUPFAM" id="SSF55729">
    <property type="entry name" value="Acyl-CoA N-acyltransferases (Nat)"/>
    <property type="match status" value="1"/>
</dbReference>
<evidence type="ECO:0000256" key="2">
    <source>
        <dbReference type="ARBA" id="ARBA00023315"/>
    </source>
</evidence>
<reference evidence="5" key="1">
    <citation type="submission" date="2020-09" db="EMBL/GenBank/DDBJ databases">
        <title>Whole genome shotgun sequence of Streptomyces xanthophaeus NBRC 12829.</title>
        <authorList>
            <person name="Komaki H."/>
            <person name="Tamura T."/>
        </authorList>
    </citation>
    <scope>NUCLEOTIDE SEQUENCE</scope>
    <source>
        <strain evidence="5">NBRC 12829</strain>
    </source>
</reference>
<dbReference type="PANTHER" id="PTHR43792">
    <property type="entry name" value="GNAT FAMILY, PUTATIVE (AFU_ORTHOLOGUE AFUA_3G00765)-RELATED-RELATED"/>
    <property type="match status" value="1"/>
</dbReference>
<dbReference type="InterPro" id="IPR016181">
    <property type="entry name" value="Acyl_CoA_acyltransferase"/>
</dbReference>
<comment type="similarity">
    <text evidence="3">Belongs to the acetyltransferase family. RimJ subfamily.</text>
</comment>
<feature type="domain" description="N-acetyltransferase" evidence="4">
    <location>
        <begin position="20"/>
        <end position="172"/>
    </location>
</feature>
<dbReference type="GO" id="GO:0008999">
    <property type="term" value="F:protein-N-terminal-alanine acetyltransferase activity"/>
    <property type="evidence" value="ECO:0007669"/>
    <property type="project" value="TreeGrafter"/>
</dbReference>
<dbReference type="PANTHER" id="PTHR43792:SF8">
    <property type="entry name" value="[RIBOSOMAL PROTEIN US5]-ALANINE N-ACETYLTRANSFERASE"/>
    <property type="match status" value="1"/>
</dbReference>
<gene>
    <name evidence="5" type="ORF">Sxan_67630</name>
</gene>
<dbReference type="RefSeq" id="WP_031146226.1">
    <property type="nucleotide sequence ID" value="NZ_BNEE01000006.1"/>
</dbReference>
<keyword evidence="2" id="KW-0012">Acyltransferase</keyword>
<accession>A0A919H4J3</accession>
<evidence type="ECO:0000313" key="5">
    <source>
        <dbReference type="EMBL" id="GHI89399.1"/>
    </source>
</evidence>
<dbReference type="GO" id="GO:0005737">
    <property type="term" value="C:cytoplasm"/>
    <property type="evidence" value="ECO:0007669"/>
    <property type="project" value="TreeGrafter"/>
</dbReference>
<sequence length="182" mass="19474">MVIDGVEMRGLALGDAAGLAEAFTRNRAAMAHVEPVRAEAFYTERGQAARIEGALAEREAGRLLPYVLVDTATGAPVGAINLGSITLGPLCSGGIGYWVDRAWHGRGLATAAVEEVCRIARDEVGLHRVEAGTLVDNLASQRVLAKAGFEQYGLAPRYLHINGAWRDHRLFQRLLHDGPPGP</sequence>
<comment type="caution">
    <text evidence="5">The sequence shown here is derived from an EMBL/GenBank/DDBJ whole genome shotgun (WGS) entry which is preliminary data.</text>
</comment>
<dbReference type="Proteomes" id="UP000600026">
    <property type="component" value="Unassembled WGS sequence"/>
</dbReference>
<dbReference type="Gene3D" id="3.40.630.30">
    <property type="match status" value="1"/>
</dbReference>
<evidence type="ECO:0000259" key="4">
    <source>
        <dbReference type="PROSITE" id="PS51186"/>
    </source>
</evidence>
<keyword evidence="6" id="KW-1185">Reference proteome</keyword>
<dbReference type="Pfam" id="PF13302">
    <property type="entry name" value="Acetyltransf_3"/>
    <property type="match status" value="1"/>
</dbReference>
<protein>
    <submittedName>
        <fullName evidence="5">Alanine acetyltransferase</fullName>
    </submittedName>
</protein>